<sequence length="303" mass="34257">MEQYVAPFMGYLTDHKRLSTATLECYKRDIEQFIGYLREREIVEPGQMTKAGVKLYFSTLSKAGKAPATIARSSVSLRAFFQYLQQERLIDHDPGHWIESPKIDKSAPQTLTVEEIDLLLDRPDTSQAPGLRDKAMMELLYATGIRVSELISLNVQDVDTSMRYVRCSGGKERIIPIGTLTANWVQRYLEESRPRLLGESAADVLFTNARGDRLTRQGFWKIVKKYGKDAGIETDITPHTLRHSFAVHLLEGGADVKSVQEMLGHTDLVTVQMYLNKTKTNLKSVYEAFHPRARTQASKSSAE</sequence>
<dbReference type="InterPro" id="IPR004107">
    <property type="entry name" value="Integrase_SAM-like_N"/>
</dbReference>
<evidence type="ECO:0000313" key="14">
    <source>
        <dbReference type="Proteomes" id="UP000273145"/>
    </source>
</evidence>
<dbReference type="GO" id="GO:0005737">
    <property type="term" value="C:cytoplasm"/>
    <property type="evidence" value="ECO:0007669"/>
    <property type="project" value="UniProtKB-SubCell"/>
</dbReference>
<comment type="subcellular location">
    <subcellularLocation>
        <location evidence="1 10">Cytoplasm</location>
    </subcellularLocation>
</comment>
<protein>
    <recommendedName>
        <fullName evidence="10">Tyrosine recombinase XerC</fullName>
    </recommendedName>
</protein>
<evidence type="ECO:0000256" key="10">
    <source>
        <dbReference type="HAMAP-Rule" id="MF_01808"/>
    </source>
</evidence>
<evidence type="ECO:0000256" key="7">
    <source>
        <dbReference type="ARBA" id="ARBA00023125"/>
    </source>
</evidence>
<dbReference type="Gene3D" id="1.10.150.130">
    <property type="match status" value="1"/>
</dbReference>
<dbReference type="PANTHER" id="PTHR30349:SF81">
    <property type="entry name" value="TYROSINE RECOMBINASE XERC"/>
    <property type="match status" value="1"/>
</dbReference>
<dbReference type="PANTHER" id="PTHR30349">
    <property type="entry name" value="PHAGE INTEGRASE-RELATED"/>
    <property type="match status" value="1"/>
</dbReference>
<dbReference type="GO" id="GO:0007059">
    <property type="term" value="P:chromosome segregation"/>
    <property type="evidence" value="ECO:0007669"/>
    <property type="project" value="UniProtKB-UniRule"/>
</dbReference>
<dbReference type="NCBIfam" id="NF001399">
    <property type="entry name" value="PRK00283.1"/>
    <property type="match status" value="1"/>
</dbReference>
<evidence type="ECO:0000256" key="3">
    <source>
        <dbReference type="ARBA" id="ARBA00022490"/>
    </source>
</evidence>
<comment type="similarity">
    <text evidence="10">Belongs to the 'phage' integrase family. XerC subfamily.</text>
</comment>
<dbReference type="AlphaFoldDB" id="A0A3S8RWM9"/>
<dbReference type="RefSeq" id="WP_125083135.1">
    <property type="nucleotide sequence ID" value="NZ_CP034248.1"/>
</dbReference>
<reference evidence="13 14" key="1">
    <citation type="submission" date="2018-11" db="EMBL/GenBank/DDBJ databases">
        <title>Genome sequencing of Paenibacillus lentus DSM25539(T).</title>
        <authorList>
            <person name="Kook J.-K."/>
            <person name="Park S.-N."/>
            <person name="Lim Y.K."/>
        </authorList>
    </citation>
    <scope>NUCLEOTIDE SEQUENCE [LARGE SCALE GENOMIC DNA]</scope>
    <source>
        <strain evidence="13 14">DSM 25539</strain>
    </source>
</reference>
<dbReference type="InterPro" id="IPR011932">
    <property type="entry name" value="Recomb_XerD"/>
</dbReference>
<comment type="caution">
    <text evidence="10">Lacks conserved residue(s) required for the propagation of feature annotation.</text>
</comment>
<keyword evidence="8 10" id="KW-0233">DNA recombination</keyword>
<dbReference type="GO" id="GO:0006313">
    <property type="term" value="P:DNA transposition"/>
    <property type="evidence" value="ECO:0007669"/>
    <property type="project" value="UniProtKB-UniRule"/>
</dbReference>
<dbReference type="InterPro" id="IPR010998">
    <property type="entry name" value="Integrase_recombinase_N"/>
</dbReference>
<keyword evidence="7 10" id="KW-0238">DNA-binding</keyword>
<dbReference type="SUPFAM" id="SSF56349">
    <property type="entry name" value="DNA breaking-rejoining enzymes"/>
    <property type="match status" value="1"/>
</dbReference>
<dbReference type="Pfam" id="PF00589">
    <property type="entry name" value="Phage_integrase"/>
    <property type="match status" value="1"/>
</dbReference>
<dbReference type="InterPro" id="IPR050090">
    <property type="entry name" value="Tyrosine_recombinase_XerCD"/>
</dbReference>
<feature type="active site" evidence="10">
    <location>
        <position position="265"/>
    </location>
</feature>
<feature type="domain" description="Core-binding (CB)" evidence="12">
    <location>
        <begin position="1"/>
        <end position="85"/>
    </location>
</feature>
<dbReference type="Gene3D" id="1.10.443.10">
    <property type="entry name" value="Intergrase catalytic core"/>
    <property type="match status" value="1"/>
</dbReference>
<evidence type="ECO:0000256" key="9">
    <source>
        <dbReference type="ARBA" id="ARBA00023306"/>
    </source>
</evidence>
<dbReference type="CDD" id="cd00798">
    <property type="entry name" value="INT_XerDC_C"/>
    <property type="match status" value="1"/>
</dbReference>
<keyword evidence="5 10" id="KW-0159">Chromosome partition</keyword>
<keyword evidence="14" id="KW-1185">Reference proteome</keyword>
<comment type="similarity">
    <text evidence="2">Belongs to the 'phage' integrase family. XerD subfamily.</text>
</comment>
<proteinExistence type="inferred from homology"/>
<evidence type="ECO:0000256" key="4">
    <source>
        <dbReference type="ARBA" id="ARBA00022618"/>
    </source>
</evidence>
<gene>
    <name evidence="13" type="primary">xerD</name>
    <name evidence="10" type="synonym">xerC</name>
    <name evidence="13" type="ORF">EIM92_13810</name>
</gene>
<evidence type="ECO:0000256" key="8">
    <source>
        <dbReference type="ARBA" id="ARBA00023172"/>
    </source>
</evidence>
<keyword evidence="6 10" id="KW-0229">DNA integration</keyword>
<dbReference type="KEGG" id="plen:EIM92_13810"/>
<name>A0A3S8RWM9_9BACL</name>
<dbReference type="InterPro" id="IPR013762">
    <property type="entry name" value="Integrase-like_cat_sf"/>
</dbReference>
<dbReference type="Proteomes" id="UP000273145">
    <property type="component" value="Chromosome"/>
</dbReference>
<dbReference type="PROSITE" id="PS51900">
    <property type="entry name" value="CB"/>
    <property type="match status" value="1"/>
</dbReference>
<evidence type="ECO:0000256" key="1">
    <source>
        <dbReference type="ARBA" id="ARBA00004496"/>
    </source>
</evidence>
<feature type="active site" evidence="10">
    <location>
        <position position="239"/>
    </location>
</feature>
<dbReference type="InterPro" id="IPR044068">
    <property type="entry name" value="CB"/>
</dbReference>
<feature type="active site" description="O-(3'-phospho-DNA)-tyrosine intermediate" evidence="10">
    <location>
        <position position="274"/>
    </location>
</feature>
<dbReference type="GO" id="GO:0009037">
    <property type="term" value="F:tyrosine-based site-specific recombinase activity"/>
    <property type="evidence" value="ECO:0007669"/>
    <property type="project" value="UniProtKB-UniRule"/>
</dbReference>
<comment type="function">
    <text evidence="10">Site-specific tyrosine recombinase, which acts by catalyzing the cutting and rejoining of the recombining DNA molecules. The XerC-XerD complex is essential to convert dimers of the bacterial chromosome into monomers to permit their segregation at cell division. It also contributes to the segregational stability of plasmids.</text>
</comment>
<accession>A0A3S8RWM9</accession>
<dbReference type="GO" id="GO:0051301">
    <property type="term" value="P:cell division"/>
    <property type="evidence" value="ECO:0007669"/>
    <property type="project" value="UniProtKB-KW"/>
</dbReference>
<keyword evidence="9 10" id="KW-0131">Cell cycle</keyword>
<dbReference type="GO" id="GO:0003677">
    <property type="term" value="F:DNA binding"/>
    <property type="evidence" value="ECO:0007669"/>
    <property type="project" value="UniProtKB-UniRule"/>
</dbReference>
<dbReference type="InterPro" id="IPR011010">
    <property type="entry name" value="DNA_brk_join_enz"/>
</dbReference>
<evidence type="ECO:0000256" key="2">
    <source>
        <dbReference type="ARBA" id="ARBA00010450"/>
    </source>
</evidence>
<feature type="active site" evidence="10">
    <location>
        <position position="146"/>
    </location>
</feature>
<dbReference type="SUPFAM" id="SSF47823">
    <property type="entry name" value="lambda integrase-like, N-terminal domain"/>
    <property type="match status" value="1"/>
</dbReference>
<evidence type="ECO:0000259" key="11">
    <source>
        <dbReference type="PROSITE" id="PS51898"/>
    </source>
</evidence>
<feature type="active site" evidence="10">
    <location>
        <position position="242"/>
    </location>
</feature>
<evidence type="ECO:0000313" key="13">
    <source>
        <dbReference type="EMBL" id="AZK47097.1"/>
    </source>
</evidence>
<dbReference type="HAMAP" id="MF_01808">
    <property type="entry name" value="Recomb_XerC_XerD"/>
    <property type="match status" value="1"/>
</dbReference>
<dbReference type="Pfam" id="PF02899">
    <property type="entry name" value="Phage_int_SAM_1"/>
    <property type="match status" value="1"/>
</dbReference>
<keyword evidence="3 10" id="KW-0963">Cytoplasm</keyword>
<dbReference type="InterPro" id="IPR023009">
    <property type="entry name" value="Tyrosine_recombinase_XerC/XerD"/>
</dbReference>
<dbReference type="EMBL" id="CP034248">
    <property type="protein sequence ID" value="AZK47097.1"/>
    <property type="molecule type" value="Genomic_DNA"/>
</dbReference>
<dbReference type="PROSITE" id="PS51898">
    <property type="entry name" value="TYR_RECOMBINASE"/>
    <property type="match status" value="1"/>
</dbReference>
<dbReference type="OrthoDB" id="9801717at2"/>
<dbReference type="InterPro" id="IPR002104">
    <property type="entry name" value="Integrase_catalytic"/>
</dbReference>
<keyword evidence="4 10" id="KW-0132">Cell division</keyword>
<comment type="subunit">
    <text evidence="10">Forms a cyclic heterotetrameric complex composed of two molecules of XerC and two molecules of XerD.</text>
</comment>
<evidence type="ECO:0000259" key="12">
    <source>
        <dbReference type="PROSITE" id="PS51900"/>
    </source>
</evidence>
<dbReference type="NCBIfam" id="TIGR02225">
    <property type="entry name" value="recomb_XerD"/>
    <property type="match status" value="1"/>
</dbReference>
<evidence type="ECO:0000256" key="6">
    <source>
        <dbReference type="ARBA" id="ARBA00022908"/>
    </source>
</evidence>
<feature type="domain" description="Tyr recombinase" evidence="11">
    <location>
        <begin position="106"/>
        <end position="287"/>
    </location>
</feature>
<organism evidence="13 14">
    <name type="scientific">Paenibacillus lentus</name>
    <dbReference type="NCBI Taxonomy" id="1338368"/>
    <lineage>
        <taxon>Bacteria</taxon>
        <taxon>Bacillati</taxon>
        <taxon>Bacillota</taxon>
        <taxon>Bacilli</taxon>
        <taxon>Bacillales</taxon>
        <taxon>Paenibacillaceae</taxon>
        <taxon>Paenibacillus</taxon>
    </lineage>
</organism>
<evidence type="ECO:0000256" key="5">
    <source>
        <dbReference type="ARBA" id="ARBA00022829"/>
    </source>
</evidence>